<dbReference type="Proteomes" id="UP001498398">
    <property type="component" value="Unassembled WGS sequence"/>
</dbReference>
<dbReference type="InterPro" id="IPR029058">
    <property type="entry name" value="AB_hydrolase_fold"/>
</dbReference>
<dbReference type="PANTHER" id="PTHR21661">
    <property type="entry name" value="EPOXIDE HYDROLASE 1-RELATED"/>
    <property type="match status" value="1"/>
</dbReference>
<evidence type="ECO:0000256" key="2">
    <source>
        <dbReference type="ARBA" id="ARBA00022801"/>
    </source>
</evidence>
<evidence type="ECO:0000313" key="4">
    <source>
        <dbReference type="Proteomes" id="UP001498398"/>
    </source>
</evidence>
<proteinExistence type="inferred from homology"/>
<gene>
    <name evidence="3" type="ORF">VKT23_017725</name>
</gene>
<organism evidence="3 4">
    <name type="scientific">Marasmiellus scandens</name>
    <dbReference type="NCBI Taxonomy" id="2682957"/>
    <lineage>
        <taxon>Eukaryota</taxon>
        <taxon>Fungi</taxon>
        <taxon>Dikarya</taxon>
        <taxon>Basidiomycota</taxon>
        <taxon>Agaricomycotina</taxon>
        <taxon>Agaricomycetes</taxon>
        <taxon>Agaricomycetidae</taxon>
        <taxon>Agaricales</taxon>
        <taxon>Marasmiineae</taxon>
        <taxon>Omphalotaceae</taxon>
        <taxon>Marasmiellus</taxon>
    </lineage>
</organism>
<evidence type="ECO:0000256" key="1">
    <source>
        <dbReference type="ARBA" id="ARBA00010088"/>
    </source>
</evidence>
<dbReference type="SUPFAM" id="SSF53474">
    <property type="entry name" value="alpha/beta-Hydrolases"/>
    <property type="match status" value="1"/>
</dbReference>
<dbReference type="PANTHER" id="PTHR21661:SF35">
    <property type="entry name" value="EPOXIDE HYDROLASE"/>
    <property type="match status" value="1"/>
</dbReference>
<protein>
    <recommendedName>
        <fullName evidence="5">Epoxide hydrolase</fullName>
    </recommendedName>
</protein>
<comment type="caution">
    <text evidence="3">The sequence shown here is derived from an EMBL/GenBank/DDBJ whole genome shotgun (WGS) entry which is preliminary data.</text>
</comment>
<dbReference type="Gene3D" id="3.40.50.1820">
    <property type="entry name" value="alpha/beta hydrolase"/>
    <property type="match status" value="1"/>
</dbReference>
<name>A0ABR1IR68_9AGAR</name>
<evidence type="ECO:0000313" key="3">
    <source>
        <dbReference type="EMBL" id="KAK7439019.1"/>
    </source>
</evidence>
<evidence type="ECO:0008006" key="5">
    <source>
        <dbReference type="Google" id="ProtNLM"/>
    </source>
</evidence>
<sequence>MPMGSKPTILSHPLLYFYHLFTPYTDADRAGFSRLQWFQKEGNGYYTEQGTQPQTLGYSLADSPVGLLAWIYEKLVYWTDDYPWTDDEVLTWISIYLFSRAGPTASTRIYYENMHGEGSFSLGKNPSIPMGISKFPKELFVTPMSWIQTTGNLVFVADHTSTGTNKGGGHFAAHEKPEELVGDLRKMFGKDGPVFGVVAGKDGYQK</sequence>
<keyword evidence="2" id="KW-0378">Hydrolase</keyword>
<reference evidence="3 4" key="1">
    <citation type="submission" date="2024-01" db="EMBL/GenBank/DDBJ databases">
        <title>A draft genome for the cacao thread blight pathogen Marasmiellus scandens.</title>
        <authorList>
            <person name="Baruah I.K."/>
            <person name="Leung J."/>
            <person name="Bukari Y."/>
            <person name="Amoako-Attah I."/>
            <person name="Meinhardt L.W."/>
            <person name="Bailey B.A."/>
            <person name="Cohen S.P."/>
        </authorList>
    </citation>
    <scope>NUCLEOTIDE SEQUENCE [LARGE SCALE GENOMIC DNA]</scope>
    <source>
        <strain evidence="3 4">GH-19</strain>
    </source>
</reference>
<comment type="similarity">
    <text evidence="1">Belongs to the peptidase S33 family.</text>
</comment>
<dbReference type="EMBL" id="JBANRG010000075">
    <property type="protein sequence ID" value="KAK7439019.1"/>
    <property type="molecule type" value="Genomic_DNA"/>
</dbReference>
<accession>A0ABR1IR68</accession>
<keyword evidence="4" id="KW-1185">Reference proteome</keyword>